<keyword evidence="2" id="KW-1185">Reference proteome</keyword>
<evidence type="ECO:0000313" key="2">
    <source>
        <dbReference type="Proteomes" id="UP000499080"/>
    </source>
</evidence>
<dbReference type="Proteomes" id="UP000499080">
    <property type="component" value="Unassembled WGS sequence"/>
</dbReference>
<reference evidence="1 2" key="1">
    <citation type="journal article" date="2019" name="Sci. Rep.">
        <title>Orb-weaving spider Araneus ventricosus genome elucidates the spidroin gene catalogue.</title>
        <authorList>
            <person name="Kono N."/>
            <person name="Nakamura H."/>
            <person name="Ohtoshi R."/>
            <person name="Moran D.A.P."/>
            <person name="Shinohara A."/>
            <person name="Yoshida Y."/>
            <person name="Fujiwara M."/>
            <person name="Mori M."/>
            <person name="Tomita M."/>
            <person name="Arakawa K."/>
        </authorList>
    </citation>
    <scope>NUCLEOTIDE SEQUENCE [LARGE SCALE GENOMIC DNA]</scope>
</reference>
<protein>
    <submittedName>
        <fullName evidence="1">Uncharacterized protein</fullName>
    </submittedName>
</protein>
<accession>A0A4Y2HEY2</accession>
<proteinExistence type="predicted"/>
<evidence type="ECO:0000313" key="1">
    <source>
        <dbReference type="EMBL" id="GBM63831.1"/>
    </source>
</evidence>
<name>A0A4Y2HEY2_ARAVE</name>
<dbReference type="EMBL" id="BGPR01001892">
    <property type="protein sequence ID" value="GBM63831.1"/>
    <property type="molecule type" value="Genomic_DNA"/>
</dbReference>
<sequence length="118" mass="13138">MKNDYPSKGSKFAHCAPLSGKIGREKATLSPFKLSGARAAFRPALIGVGPTEREKDAFLFLFPSLAPKVRFLGMFLFAFSHCLLMGFDVASCCVYENTSDSLNIRFLLFEGKELHIWL</sequence>
<dbReference type="AlphaFoldDB" id="A0A4Y2HEY2"/>
<organism evidence="1 2">
    <name type="scientific">Araneus ventricosus</name>
    <name type="common">Orbweaver spider</name>
    <name type="synonym">Epeira ventricosa</name>
    <dbReference type="NCBI Taxonomy" id="182803"/>
    <lineage>
        <taxon>Eukaryota</taxon>
        <taxon>Metazoa</taxon>
        <taxon>Ecdysozoa</taxon>
        <taxon>Arthropoda</taxon>
        <taxon>Chelicerata</taxon>
        <taxon>Arachnida</taxon>
        <taxon>Araneae</taxon>
        <taxon>Araneomorphae</taxon>
        <taxon>Entelegynae</taxon>
        <taxon>Araneoidea</taxon>
        <taxon>Araneidae</taxon>
        <taxon>Araneus</taxon>
    </lineage>
</organism>
<comment type="caution">
    <text evidence="1">The sequence shown here is derived from an EMBL/GenBank/DDBJ whole genome shotgun (WGS) entry which is preliminary data.</text>
</comment>
<gene>
    <name evidence="1" type="ORF">AVEN_193632_1</name>
</gene>